<proteinExistence type="predicted"/>
<dbReference type="GO" id="GO:0005886">
    <property type="term" value="C:plasma membrane"/>
    <property type="evidence" value="ECO:0007669"/>
    <property type="project" value="TreeGrafter"/>
</dbReference>
<organism evidence="7 9">
    <name type="scientific">Adineta ricciae</name>
    <name type="common">Rotifer</name>
    <dbReference type="NCBI Taxonomy" id="249248"/>
    <lineage>
        <taxon>Eukaryota</taxon>
        <taxon>Metazoa</taxon>
        <taxon>Spiralia</taxon>
        <taxon>Gnathifera</taxon>
        <taxon>Rotifera</taxon>
        <taxon>Eurotatoria</taxon>
        <taxon>Bdelloidea</taxon>
        <taxon>Adinetida</taxon>
        <taxon>Adinetidae</taxon>
        <taxon>Adineta</taxon>
    </lineage>
</organism>
<sequence length="766" mass="84135">MKIVLHVFLLHLVALCTIFALPVDETTQSLLIGLTGATDLSATTGLAQQTEEAVTFLATTLEAVANENGTLNQATASDDAAASAATDAADQATAGAADEATTNADAAATDGADQATTLESATADTNATVIADVRETTQSLDNNSSDSDALIVTTISTLITDGSSIDANGTDEDATAAPGPSTTAGPTKIKVVLDPATLKVQRGQAYELICTVNNADSNTLIYWVQEEPERRYAFIDSKEKQISGTKATLRSRITLDDPSKIGKYTCMAQDGAGNSDSAVLTMEEESRYYPQPEPQQQPQPAYPDMRPPVYQNFQYLRIAAPDMAEGDYVEIQCEGALPDDEPRVQWYFNEKLLGDEDPLFARGKTLYIRPISRPYLGNYRCSIPGGNYGDGNSILTFSKQPTYDAQPGYVAPPDYNPQPDYNTPPNYDVQPGYDVHVQPPHPSGPVSVEEGGNQLIQAPAGYDRAYWSRSDGQGLPDGIYQAGNDLQVTNARAEHTGTYYCDLYRSDGTRVQIPYQIQIRPSETHYQPQPQVQHGGLPKILIQPDSIDLKEGQRMIVQYTIVSAEPINIVWHKYTAQGYEPVSEGFTIESNRLILNRATPESAGVYRVTVSNSHGEVHRELRVNVESKRQHHHHQQQHQHQQHQQQEHQQHDQQSQQQYQPQDYVEVTVEPREVTIAPGEKKTVTCNVKGAQQYQVTWSQYGNDPTLPSYAHQQGNDVIIAPTADTAATQMYLLCQASVPGHSQQYPAYAAVTIRGAKRKRRNIRH</sequence>
<dbReference type="InterPro" id="IPR013098">
    <property type="entry name" value="Ig_I-set"/>
</dbReference>
<dbReference type="SMART" id="SM00409">
    <property type="entry name" value="IG"/>
    <property type="match status" value="5"/>
</dbReference>
<feature type="domain" description="Ig-like" evidence="5">
    <location>
        <begin position="307"/>
        <end position="398"/>
    </location>
</feature>
<dbReference type="PROSITE" id="PS50835">
    <property type="entry name" value="IG_LIKE"/>
    <property type="match status" value="4"/>
</dbReference>
<dbReference type="InterPro" id="IPR013151">
    <property type="entry name" value="Immunoglobulin_dom"/>
</dbReference>
<dbReference type="InterPro" id="IPR036179">
    <property type="entry name" value="Ig-like_dom_sf"/>
</dbReference>
<dbReference type="PANTHER" id="PTHR45080">
    <property type="entry name" value="CONTACTIN 5"/>
    <property type="match status" value="1"/>
</dbReference>
<dbReference type="GO" id="GO:0043025">
    <property type="term" value="C:neuronal cell body"/>
    <property type="evidence" value="ECO:0007669"/>
    <property type="project" value="TreeGrafter"/>
</dbReference>
<name>A0A815HAA6_ADIRI</name>
<dbReference type="OrthoDB" id="10055367at2759"/>
<dbReference type="Proteomes" id="UP000663852">
    <property type="component" value="Unassembled WGS sequence"/>
</dbReference>
<evidence type="ECO:0000313" key="9">
    <source>
        <dbReference type="Proteomes" id="UP000663852"/>
    </source>
</evidence>
<dbReference type="GO" id="GO:0008046">
    <property type="term" value="F:axon guidance receptor activity"/>
    <property type="evidence" value="ECO:0007669"/>
    <property type="project" value="TreeGrafter"/>
</dbReference>
<dbReference type="GO" id="GO:0050808">
    <property type="term" value="P:synapse organization"/>
    <property type="evidence" value="ECO:0007669"/>
    <property type="project" value="TreeGrafter"/>
</dbReference>
<dbReference type="InterPro" id="IPR003599">
    <property type="entry name" value="Ig_sub"/>
</dbReference>
<feature type="signal peptide" evidence="4">
    <location>
        <begin position="1"/>
        <end position="20"/>
    </location>
</feature>
<dbReference type="GO" id="GO:0007156">
    <property type="term" value="P:homophilic cell adhesion via plasma membrane adhesion molecules"/>
    <property type="evidence" value="ECO:0007669"/>
    <property type="project" value="TreeGrafter"/>
</dbReference>
<feature type="domain" description="Ig-like" evidence="5">
    <location>
        <begin position="538"/>
        <end position="624"/>
    </location>
</feature>
<dbReference type="Gene3D" id="2.60.40.10">
    <property type="entry name" value="Immunoglobulins"/>
    <property type="match status" value="3"/>
</dbReference>
<accession>A0A815HAA6</accession>
<dbReference type="EMBL" id="CAJNOR010000099">
    <property type="protein sequence ID" value="CAF0795986.1"/>
    <property type="molecule type" value="Genomic_DNA"/>
</dbReference>
<evidence type="ECO:0000313" key="8">
    <source>
        <dbReference type="Proteomes" id="UP000663828"/>
    </source>
</evidence>
<feature type="chain" id="PRO_5036411641" description="Ig-like domain-containing protein" evidence="4">
    <location>
        <begin position="21"/>
        <end position="766"/>
    </location>
</feature>
<keyword evidence="8" id="KW-1185">Reference proteome</keyword>
<evidence type="ECO:0000256" key="3">
    <source>
        <dbReference type="SAM" id="MobiDB-lite"/>
    </source>
</evidence>
<evidence type="ECO:0000256" key="1">
    <source>
        <dbReference type="ARBA" id="ARBA00022729"/>
    </source>
</evidence>
<comment type="caution">
    <text evidence="7">The sequence shown here is derived from an EMBL/GenBank/DDBJ whole genome shotgun (WGS) entry which is preliminary data.</text>
</comment>
<feature type="region of interest" description="Disordered" evidence="3">
    <location>
        <begin position="162"/>
        <end position="187"/>
    </location>
</feature>
<dbReference type="InterPro" id="IPR007110">
    <property type="entry name" value="Ig-like_dom"/>
</dbReference>
<evidence type="ECO:0000313" key="7">
    <source>
        <dbReference type="EMBL" id="CAF1349500.1"/>
    </source>
</evidence>
<feature type="domain" description="Ig-like" evidence="5">
    <location>
        <begin position="180"/>
        <end position="281"/>
    </location>
</feature>
<dbReference type="InterPro" id="IPR013783">
    <property type="entry name" value="Ig-like_fold"/>
</dbReference>
<reference evidence="7" key="1">
    <citation type="submission" date="2021-02" db="EMBL/GenBank/DDBJ databases">
        <authorList>
            <person name="Nowell W R."/>
        </authorList>
    </citation>
    <scope>NUCLEOTIDE SEQUENCE</scope>
</reference>
<dbReference type="Pfam" id="PF07679">
    <property type="entry name" value="I-set"/>
    <property type="match status" value="1"/>
</dbReference>
<dbReference type="EMBL" id="CAJNOJ010000262">
    <property type="protein sequence ID" value="CAF1349500.1"/>
    <property type="molecule type" value="Genomic_DNA"/>
</dbReference>
<feature type="compositionally biased region" description="Low complexity" evidence="3">
    <location>
        <begin position="175"/>
        <end position="187"/>
    </location>
</feature>
<evidence type="ECO:0000313" key="6">
    <source>
        <dbReference type="EMBL" id="CAF0795986.1"/>
    </source>
</evidence>
<feature type="domain" description="Ig-like" evidence="5">
    <location>
        <begin position="661"/>
        <end position="753"/>
    </location>
</feature>
<dbReference type="PANTHER" id="PTHR45080:SF8">
    <property type="entry name" value="IG-LIKE DOMAIN-CONTAINING PROTEIN"/>
    <property type="match status" value="1"/>
</dbReference>
<dbReference type="GO" id="GO:0030424">
    <property type="term" value="C:axon"/>
    <property type="evidence" value="ECO:0007669"/>
    <property type="project" value="TreeGrafter"/>
</dbReference>
<feature type="region of interest" description="Disordered" evidence="3">
    <location>
        <begin position="626"/>
        <end position="662"/>
    </location>
</feature>
<dbReference type="InterPro" id="IPR050958">
    <property type="entry name" value="Cell_Adh-Cytoskel_Orgn"/>
</dbReference>
<evidence type="ECO:0000256" key="4">
    <source>
        <dbReference type="SAM" id="SignalP"/>
    </source>
</evidence>
<gene>
    <name evidence="7" type="ORF">EDS130_LOCUS33196</name>
    <name evidence="6" type="ORF">XAT740_LOCUS2728</name>
</gene>
<keyword evidence="1 4" id="KW-0732">Signal</keyword>
<evidence type="ECO:0000256" key="2">
    <source>
        <dbReference type="ARBA" id="ARBA00023157"/>
    </source>
</evidence>
<dbReference type="SUPFAM" id="SSF48726">
    <property type="entry name" value="Immunoglobulin"/>
    <property type="match status" value="5"/>
</dbReference>
<dbReference type="Pfam" id="PF00047">
    <property type="entry name" value="ig"/>
    <property type="match status" value="1"/>
</dbReference>
<dbReference type="AlphaFoldDB" id="A0A815HAA6"/>
<protein>
    <recommendedName>
        <fullName evidence="5">Ig-like domain-containing protein</fullName>
    </recommendedName>
</protein>
<dbReference type="Proteomes" id="UP000663828">
    <property type="component" value="Unassembled WGS sequence"/>
</dbReference>
<evidence type="ECO:0000259" key="5">
    <source>
        <dbReference type="PROSITE" id="PS50835"/>
    </source>
</evidence>
<feature type="compositionally biased region" description="Basic residues" evidence="3">
    <location>
        <begin position="629"/>
        <end position="641"/>
    </location>
</feature>
<feature type="compositionally biased region" description="Low complexity" evidence="3">
    <location>
        <begin position="652"/>
        <end position="662"/>
    </location>
</feature>
<keyword evidence="2" id="KW-1015">Disulfide bond</keyword>